<feature type="transmembrane region" description="Helical" evidence="5">
    <location>
        <begin position="227"/>
        <end position="244"/>
    </location>
</feature>
<keyword evidence="7" id="KW-1185">Reference proteome</keyword>
<feature type="transmembrane region" description="Helical" evidence="5">
    <location>
        <begin position="310"/>
        <end position="333"/>
    </location>
</feature>
<evidence type="ECO:0000313" key="7">
    <source>
        <dbReference type="Proteomes" id="UP000193642"/>
    </source>
</evidence>
<feature type="transmembrane region" description="Helical" evidence="5">
    <location>
        <begin position="274"/>
        <end position="298"/>
    </location>
</feature>
<dbReference type="Pfam" id="PF07690">
    <property type="entry name" value="MFS_1"/>
    <property type="match status" value="1"/>
</dbReference>
<dbReference type="PANTHER" id="PTHR10924:SF6">
    <property type="entry name" value="SOLUTE CARRIER FAMILY 49 MEMBER A3"/>
    <property type="match status" value="1"/>
</dbReference>
<keyword evidence="4 5" id="KW-0472">Membrane</keyword>
<keyword evidence="2 5" id="KW-0812">Transmembrane</keyword>
<feature type="transmembrane region" description="Helical" evidence="5">
    <location>
        <begin position="126"/>
        <end position="143"/>
    </location>
</feature>
<feature type="transmembrane region" description="Helical" evidence="5">
    <location>
        <begin position="345"/>
        <end position="362"/>
    </location>
</feature>
<protein>
    <submittedName>
        <fullName evidence="6">MFS general substrate transporter</fullName>
    </submittedName>
</protein>
<feature type="transmembrane region" description="Helical" evidence="5">
    <location>
        <begin position="408"/>
        <end position="426"/>
    </location>
</feature>
<dbReference type="InterPro" id="IPR011701">
    <property type="entry name" value="MFS"/>
</dbReference>
<evidence type="ECO:0000256" key="4">
    <source>
        <dbReference type="ARBA" id="ARBA00023136"/>
    </source>
</evidence>
<proteinExistence type="predicted"/>
<dbReference type="GO" id="GO:0022857">
    <property type="term" value="F:transmembrane transporter activity"/>
    <property type="evidence" value="ECO:0007669"/>
    <property type="project" value="InterPro"/>
</dbReference>
<reference evidence="6 7" key="1">
    <citation type="submission" date="2016-07" db="EMBL/GenBank/DDBJ databases">
        <title>Pervasive Adenine N6-methylation of Active Genes in Fungi.</title>
        <authorList>
            <consortium name="DOE Joint Genome Institute"/>
            <person name="Mondo S.J."/>
            <person name="Dannebaum R.O."/>
            <person name="Kuo R.C."/>
            <person name="Labutti K."/>
            <person name="Haridas S."/>
            <person name="Kuo A."/>
            <person name="Salamov A."/>
            <person name="Ahrendt S.R."/>
            <person name="Lipzen A."/>
            <person name="Sullivan W."/>
            <person name="Andreopoulos W.B."/>
            <person name="Clum A."/>
            <person name="Lindquist E."/>
            <person name="Daum C."/>
            <person name="Ramamoorthy G.K."/>
            <person name="Gryganskyi A."/>
            <person name="Culley D."/>
            <person name="Magnuson J.K."/>
            <person name="James T.Y."/>
            <person name="O'Malley M.A."/>
            <person name="Stajich J.E."/>
            <person name="Spatafora J.W."/>
            <person name="Visel A."/>
            <person name="Grigoriev I.V."/>
        </authorList>
    </citation>
    <scope>NUCLEOTIDE SEQUENCE [LARGE SCALE GENOMIC DNA]</scope>
    <source>
        <strain evidence="6 7">JEL800</strain>
    </source>
</reference>
<feature type="transmembrane region" description="Helical" evidence="5">
    <location>
        <begin position="438"/>
        <end position="457"/>
    </location>
</feature>
<dbReference type="EMBL" id="MCGO01000200">
    <property type="protein sequence ID" value="ORY21576.1"/>
    <property type="molecule type" value="Genomic_DNA"/>
</dbReference>
<evidence type="ECO:0000256" key="5">
    <source>
        <dbReference type="SAM" id="Phobius"/>
    </source>
</evidence>
<comment type="subcellular location">
    <subcellularLocation>
        <location evidence="1">Membrane</location>
        <topology evidence="1">Multi-pass membrane protein</topology>
    </subcellularLocation>
</comment>
<dbReference type="PANTHER" id="PTHR10924">
    <property type="entry name" value="MAJOR FACILITATOR SUPERFAMILY PROTEIN-RELATED"/>
    <property type="match status" value="1"/>
</dbReference>
<dbReference type="SUPFAM" id="SSF103473">
    <property type="entry name" value="MFS general substrate transporter"/>
    <property type="match status" value="1"/>
</dbReference>
<evidence type="ECO:0000256" key="1">
    <source>
        <dbReference type="ARBA" id="ARBA00004141"/>
    </source>
</evidence>
<dbReference type="InterPro" id="IPR049680">
    <property type="entry name" value="FLVCR1-2_SLC49-like"/>
</dbReference>
<feature type="transmembrane region" description="Helical" evidence="5">
    <location>
        <begin position="99"/>
        <end position="119"/>
    </location>
</feature>
<evidence type="ECO:0000256" key="3">
    <source>
        <dbReference type="ARBA" id="ARBA00022989"/>
    </source>
</evidence>
<accession>A0A1Y2AGE7</accession>
<evidence type="ECO:0000256" key="2">
    <source>
        <dbReference type="ARBA" id="ARBA00022692"/>
    </source>
</evidence>
<feature type="transmembrane region" description="Helical" evidence="5">
    <location>
        <begin position="59"/>
        <end position="79"/>
    </location>
</feature>
<dbReference type="GO" id="GO:0016020">
    <property type="term" value="C:membrane"/>
    <property type="evidence" value="ECO:0007669"/>
    <property type="project" value="UniProtKB-SubCell"/>
</dbReference>
<dbReference type="Proteomes" id="UP000193642">
    <property type="component" value="Unassembled WGS sequence"/>
</dbReference>
<dbReference type="OrthoDB" id="422206at2759"/>
<organism evidence="6 7">
    <name type="scientific">Rhizoclosmatium globosum</name>
    <dbReference type="NCBI Taxonomy" id="329046"/>
    <lineage>
        <taxon>Eukaryota</taxon>
        <taxon>Fungi</taxon>
        <taxon>Fungi incertae sedis</taxon>
        <taxon>Chytridiomycota</taxon>
        <taxon>Chytridiomycota incertae sedis</taxon>
        <taxon>Chytridiomycetes</taxon>
        <taxon>Chytridiales</taxon>
        <taxon>Chytriomycetaceae</taxon>
        <taxon>Rhizoclosmatium</taxon>
    </lineage>
</organism>
<comment type="caution">
    <text evidence="6">The sequence shown here is derived from an EMBL/GenBank/DDBJ whole genome shotgun (WGS) entry which is preliminary data.</text>
</comment>
<dbReference type="InterPro" id="IPR036259">
    <property type="entry name" value="MFS_trans_sf"/>
</dbReference>
<sequence length="482" mass="50937">MASADQQDEAFLTANDALSQATTSAVPPIVTVAPPVSDTDTSDLITFTPKPFTLDRRRFLVCFGVFLLIFGNNVLFGSYGAVTPTTAKRYNTSSWSINLLNVVNAAAAIPSTWPTTWLLDTHGIRPGAFVVVLGTVVGALFRWLSFASEQDSGKVAMLVVGSLLIGLVGPTAQDQSTKAAAHWFSGNGRLTANSLMGLGTPLGVAVGQFIGPLIVNSDPNNVDLLNLISLGIAAVCCVVGALLIQNTPATPPSASAQHGTVNYKEGLRQIGRNVPFWIVVFTGSVAIAVIGVMSTFASNYLTPYGYTEDLAGNLAIAMFVGGITMSIILSRVLDYTKAHTTAMKVLTAMLVLGTSLFYSAVVATNQEILCYVSCTLVGMAAMPMVSLSMEIAAEATFPVPEATSSGTLILVSQTFIVIFIFVTNGLAESGTGKMWRSLVFLITASGVSLVASLFYRATNRRIELEKQHAMNLLVVGVPKDEE</sequence>
<name>A0A1Y2AGE7_9FUNG</name>
<keyword evidence="3 5" id="KW-1133">Transmembrane helix</keyword>
<gene>
    <name evidence="6" type="ORF">BCR33DRAFT_729316</name>
</gene>
<feature type="transmembrane region" description="Helical" evidence="5">
    <location>
        <begin position="193"/>
        <end position="215"/>
    </location>
</feature>
<feature type="transmembrane region" description="Helical" evidence="5">
    <location>
        <begin position="155"/>
        <end position="172"/>
    </location>
</feature>
<dbReference type="AlphaFoldDB" id="A0A1Y2AGE7"/>
<evidence type="ECO:0000313" key="6">
    <source>
        <dbReference type="EMBL" id="ORY21576.1"/>
    </source>
</evidence>
<feature type="transmembrane region" description="Helical" evidence="5">
    <location>
        <begin position="368"/>
        <end position="387"/>
    </location>
</feature>
<dbReference type="Gene3D" id="1.20.1250.20">
    <property type="entry name" value="MFS general substrate transporter like domains"/>
    <property type="match status" value="2"/>
</dbReference>